<evidence type="ECO:0000259" key="9">
    <source>
        <dbReference type="PROSITE" id="PS50112"/>
    </source>
</evidence>
<dbReference type="GO" id="GO:0000155">
    <property type="term" value="F:phosphorelay sensor kinase activity"/>
    <property type="evidence" value="ECO:0007669"/>
    <property type="project" value="InterPro"/>
</dbReference>
<feature type="domain" description="PAC" evidence="10">
    <location>
        <begin position="358"/>
        <end position="410"/>
    </location>
</feature>
<feature type="domain" description="PAC" evidence="10">
    <location>
        <begin position="223"/>
        <end position="275"/>
    </location>
</feature>
<dbReference type="AlphaFoldDB" id="A0A1I2QXU1"/>
<dbReference type="NCBIfam" id="TIGR00229">
    <property type="entry name" value="sensory_box"/>
    <property type="match status" value="8"/>
</dbReference>
<feature type="domain" description="PAS" evidence="9">
    <location>
        <begin position="662"/>
        <end position="735"/>
    </location>
</feature>
<dbReference type="Pfam" id="PF08447">
    <property type="entry name" value="PAS_3"/>
    <property type="match status" value="4"/>
</dbReference>
<dbReference type="SUPFAM" id="SSF47384">
    <property type="entry name" value="Homodimeric domain of signal transducing histidine kinase"/>
    <property type="match status" value="1"/>
</dbReference>
<dbReference type="EC" id="2.7.13.3" evidence="2"/>
<feature type="domain" description="PAS" evidence="9">
    <location>
        <begin position="21"/>
        <end position="91"/>
    </location>
</feature>
<dbReference type="InterPro" id="IPR005467">
    <property type="entry name" value="His_kinase_dom"/>
</dbReference>
<keyword evidence="3" id="KW-0597">Phosphoprotein</keyword>
<reference evidence="12" key="1">
    <citation type="submission" date="2016-10" db="EMBL/GenBank/DDBJ databases">
        <authorList>
            <person name="Varghese N."/>
            <person name="Submissions S."/>
        </authorList>
    </citation>
    <scope>NUCLEOTIDE SEQUENCE [LARGE SCALE GENOMIC DNA]</scope>
    <source>
        <strain evidence="12">CGMCC 1.7739</strain>
    </source>
</reference>
<dbReference type="InterPro" id="IPR013656">
    <property type="entry name" value="PAS_4"/>
</dbReference>
<dbReference type="PROSITE" id="PS50109">
    <property type="entry name" value="HIS_KIN"/>
    <property type="match status" value="1"/>
</dbReference>
<dbReference type="InterPro" id="IPR004358">
    <property type="entry name" value="Sig_transdc_His_kin-like_C"/>
</dbReference>
<dbReference type="RefSeq" id="WP_218153779.1">
    <property type="nucleotide sequence ID" value="NZ_FOOQ01000002.1"/>
</dbReference>
<dbReference type="Gene3D" id="2.10.70.100">
    <property type="match status" value="3"/>
</dbReference>
<dbReference type="EMBL" id="FOOQ01000002">
    <property type="protein sequence ID" value="SFG33194.1"/>
    <property type="molecule type" value="Genomic_DNA"/>
</dbReference>
<evidence type="ECO:0000256" key="3">
    <source>
        <dbReference type="ARBA" id="ARBA00022553"/>
    </source>
</evidence>
<feature type="domain" description="PAC" evidence="10">
    <location>
        <begin position="736"/>
        <end position="788"/>
    </location>
</feature>
<organism evidence="11 12">
    <name type="scientific">Halopelagius inordinatus</name>
    <dbReference type="NCBI Taxonomy" id="553467"/>
    <lineage>
        <taxon>Archaea</taxon>
        <taxon>Methanobacteriati</taxon>
        <taxon>Methanobacteriota</taxon>
        <taxon>Stenosarchaea group</taxon>
        <taxon>Halobacteria</taxon>
        <taxon>Halobacteriales</taxon>
        <taxon>Haloferacaceae</taxon>
    </lineage>
</organism>
<evidence type="ECO:0000256" key="2">
    <source>
        <dbReference type="ARBA" id="ARBA00012438"/>
    </source>
</evidence>
<dbReference type="InterPro" id="IPR035965">
    <property type="entry name" value="PAS-like_dom_sf"/>
</dbReference>
<feature type="domain" description="Histidine kinase" evidence="8">
    <location>
        <begin position="1056"/>
        <end position="1269"/>
    </location>
</feature>
<evidence type="ECO:0000256" key="5">
    <source>
        <dbReference type="ARBA" id="ARBA00022777"/>
    </source>
</evidence>
<dbReference type="SMART" id="SM00388">
    <property type="entry name" value="HisKA"/>
    <property type="match status" value="1"/>
</dbReference>
<feature type="domain" description="PAC" evidence="10">
    <location>
        <begin position="609"/>
        <end position="661"/>
    </location>
</feature>
<dbReference type="InterPro" id="IPR052162">
    <property type="entry name" value="Sensor_kinase/Photoreceptor"/>
</dbReference>
<dbReference type="InterPro" id="IPR036890">
    <property type="entry name" value="HATPase_C_sf"/>
</dbReference>
<dbReference type="Gene3D" id="3.30.565.10">
    <property type="entry name" value="Histidine kinase-like ATPase, C-terminal domain"/>
    <property type="match status" value="1"/>
</dbReference>
<dbReference type="Pfam" id="PF02518">
    <property type="entry name" value="HATPase_c"/>
    <property type="match status" value="1"/>
</dbReference>
<dbReference type="STRING" id="553467.SAMN04488063_1707"/>
<evidence type="ECO:0000256" key="1">
    <source>
        <dbReference type="ARBA" id="ARBA00000085"/>
    </source>
</evidence>
<feature type="domain" description="PAC" evidence="10">
    <location>
        <begin position="860"/>
        <end position="911"/>
    </location>
</feature>
<evidence type="ECO:0000259" key="8">
    <source>
        <dbReference type="PROSITE" id="PS50109"/>
    </source>
</evidence>
<dbReference type="OrthoDB" id="106630at2157"/>
<dbReference type="SMART" id="SM00086">
    <property type="entry name" value="PAC"/>
    <property type="match status" value="7"/>
</dbReference>
<feature type="region of interest" description="Disordered" evidence="7">
    <location>
        <begin position="129"/>
        <end position="154"/>
    </location>
</feature>
<dbReference type="PANTHER" id="PTHR43304">
    <property type="entry name" value="PHYTOCHROME-LIKE PROTEIN CPH1"/>
    <property type="match status" value="1"/>
</dbReference>
<dbReference type="CDD" id="cd00130">
    <property type="entry name" value="PAS"/>
    <property type="match status" value="5"/>
</dbReference>
<dbReference type="SUPFAM" id="SSF55874">
    <property type="entry name" value="ATPase domain of HSP90 chaperone/DNA topoisomerase II/histidine kinase"/>
    <property type="match status" value="1"/>
</dbReference>
<dbReference type="InterPro" id="IPR036097">
    <property type="entry name" value="HisK_dim/P_sf"/>
</dbReference>
<dbReference type="InterPro" id="IPR000700">
    <property type="entry name" value="PAS-assoc_C"/>
</dbReference>
<name>A0A1I2QXU1_9EURY</name>
<gene>
    <name evidence="11" type="ORF">SAMN04488063_1707</name>
</gene>
<evidence type="ECO:0000256" key="4">
    <source>
        <dbReference type="ARBA" id="ARBA00022679"/>
    </source>
</evidence>
<evidence type="ECO:0000259" key="10">
    <source>
        <dbReference type="PROSITE" id="PS50113"/>
    </source>
</evidence>
<keyword evidence="5" id="KW-0418">Kinase</keyword>
<dbReference type="PROSITE" id="PS50113">
    <property type="entry name" value="PAC"/>
    <property type="match status" value="7"/>
</dbReference>
<accession>A0A1I2QXU1</accession>
<proteinExistence type="predicted"/>
<evidence type="ECO:0000256" key="7">
    <source>
        <dbReference type="SAM" id="MobiDB-lite"/>
    </source>
</evidence>
<dbReference type="Proteomes" id="UP000198876">
    <property type="component" value="Unassembled WGS sequence"/>
</dbReference>
<dbReference type="SUPFAM" id="SSF55785">
    <property type="entry name" value="PYP-like sensor domain (PAS domain)"/>
    <property type="match status" value="8"/>
</dbReference>
<dbReference type="Pfam" id="PF00512">
    <property type="entry name" value="HisKA"/>
    <property type="match status" value="1"/>
</dbReference>
<dbReference type="PROSITE" id="PS50112">
    <property type="entry name" value="PAS"/>
    <property type="match status" value="2"/>
</dbReference>
<feature type="coiled-coil region" evidence="6">
    <location>
        <begin position="1026"/>
        <end position="1056"/>
    </location>
</feature>
<dbReference type="SMART" id="SM00387">
    <property type="entry name" value="HATPase_c"/>
    <property type="match status" value="1"/>
</dbReference>
<dbReference type="InterPro" id="IPR000014">
    <property type="entry name" value="PAS"/>
</dbReference>
<keyword evidence="12" id="KW-1185">Reference proteome</keyword>
<dbReference type="InterPro" id="IPR001610">
    <property type="entry name" value="PAC"/>
</dbReference>
<feature type="coiled-coil region" evidence="6">
    <location>
        <begin position="645"/>
        <end position="672"/>
    </location>
</feature>
<dbReference type="InterPro" id="IPR013655">
    <property type="entry name" value="PAS_fold_3"/>
</dbReference>
<dbReference type="SMART" id="SM00091">
    <property type="entry name" value="PAS"/>
    <property type="match status" value="7"/>
</dbReference>
<evidence type="ECO:0000313" key="12">
    <source>
        <dbReference type="Proteomes" id="UP000198876"/>
    </source>
</evidence>
<protein>
    <recommendedName>
        <fullName evidence="2">histidine kinase</fullName>
        <ecNumber evidence="2">2.7.13.3</ecNumber>
    </recommendedName>
</protein>
<sequence length="1273" mass="144324">MSERADASDSAFWGDADDTEARKRYQTLVDAIDDGIYRLDAEATVVAVNDAVVELTGHPREELLGEHVSAVFGADGGAAIEREVDRLRENPAERSSPLGLTLRTADGERILCDVRTAALDADGAVGVVRERSESDGEARSRDRERNERERRLEESERRYRTLAEHFPNGLVTLFDRDLTYTLAAGRGFDEIPVDPEDVEGNRFDDVWDEATTEMLDPLFRGALDGDERSTELEYAGRDWVVHVVPLTDARGDVFGGMTVSQDITERKERERRLDETITELRESKEWLNLAFEAGNMGAWELDLRTNDAPVRSAQHDRIFGYEDPLEEWSFDIFIDHVHPADREDVRRSFEDASETGEWEFECRIVRADDGVRWVSARGEFYYDGDGDPVRAIGIVRDVTEQKEHERYLSDAKSQLEAAAEAGAVGTWEWHVPEDRLVADASLARKFGIDSEAAREGVSIDRLVSSVYDPDRERVRREIENAVESCGEYESEYRVRNADGDIRWVVARGHVECDDAGTAVQFPGALTDITERKEAQREIEESERRYRVLVENFPNGAVGLFDEEFRYTAVGGQLLEDVGISKRDRIGHSPFDIYPDERVEEIRPYFRAALDGEANSFETEIRGRHLFARTLPVRDADGEVNAGMIVVQDVTERREAERELRESEAKFRMMAENLDEIVWMATADREEFLYINPAFEEVWGIDRETLYDEPLAFLDAIHPDDRSRVREGFTALSETEFDEEFRVVRPDGETRWVYVRGTEVQAADGEITRTVGIGEDVTDRVERERELERSEHRYRTVVENFPNGAVALVDEDMRYVTIGGSPLTDSDLAAEDLVGRPVRELLSPPLADLLAPRYRAALRGESSTFEYAHESGDRHARYQTFPVRDDDGTIFGAMGMSQDITEQVEREAELERALELLERTERIADVGGWEIDPESTDVFWTDHTFSLLEAEGTEEPPLDEALDMYHEEDRQVVEDAVENALASGDPFDVEVRLRAAASGEVRWLRLHGVPQTVDGDVVSFRGAAQDITERKQREQRLEELIDKLEESNERLEQFAYAASHDLQEPLRMVSSYLQLVERRYADALDDDGREFIEYAVDGADRMRDMIAGLLRYSRVDTRGNPFEPVDLSTVIADVRDDLQVRIDESDAEIAVGELPRVDGDANQLRQLFQNLLDNAIEYSGDDRPRIDISAERDGDRWRISVEDEGIGVAPADTDRIFEVFQSLHAPDEHAGTGIGLALCERIVERHGGDIWVDSELGEGSVFSVSLPAADDREK</sequence>
<keyword evidence="4" id="KW-0808">Transferase</keyword>
<dbReference type="PRINTS" id="PR00344">
    <property type="entry name" value="BCTRLSENSOR"/>
</dbReference>
<dbReference type="Pfam" id="PF08448">
    <property type="entry name" value="PAS_4"/>
    <property type="match status" value="4"/>
</dbReference>
<dbReference type="FunFam" id="3.30.565.10:FF:000006">
    <property type="entry name" value="Sensor histidine kinase WalK"/>
    <property type="match status" value="1"/>
</dbReference>
<dbReference type="Gene3D" id="1.10.287.130">
    <property type="match status" value="1"/>
</dbReference>
<evidence type="ECO:0000313" key="11">
    <source>
        <dbReference type="EMBL" id="SFG33194.1"/>
    </source>
</evidence>
<dbReference type="CDD" id="cd00082">
    <property type="entry name" value="HisKA"/>
    <property type="match status" value="1"/>
</dbReference>
<dbReference type="InterPro" id="IPR003594">
    <property type="entry name" value="HATPase_dom"/>
</dbReference>
<keyword evidence="6" id="KW-0175">Coiled coil</keyword>
<comment type="catalytic activity">
    <reaction evidence="1">
        <text>ATP + protein L-histidine = ADP + protein N-phospho-L-histidine.</text>
        <dbReference type="EC" id="2.7.13.3"/>
    </reaction>
</comment>
<dbReference type="Gene3D" id="3.30.450.20">
    <property type="entry name" value="PAS domain"/>
    <property type="match status" value="8"/>
</dbReference>
<dbReference type="InterPro" id="IPR003661">
    <property type="entry name" value="HisK_dim/P_dom"/>
</dbReference>
<evidence type="ECO:0000256" key="6">
    <source>
        <dbReference type="SAM" id="Coils"/>
    </source>
</evidence>
<feature type="domain" description="PAC" evidence="10">
    <location>
        <begin position="986"/>
        <end position="1038"/>
    </location>
</feature>
<dbReference type="PANTHER" id="PTHR43304:SF1">
    <property type="entry name" value="PAC DOMAIN-CONTAINING PROTEIN"/>
    <property type="match status" value="1"/>
</dbReference>
<feature type="domain" description="PAC" evidence="10">
    <location>
        <begin position="488"/>
        <end position="540"/>
    </location>
</feature>